<organism evidence="2 3">
    <name type="scientific">Electrophorus voltai</name>
    <dbReference type="NCBI Taxonomy" id="2609070"/>
    <lineage>
        <taxon>Eukaryota</taxon>
        <taxon>Metazoa</taxon>
        <taxon>Chordata</taxon>
        <taxon>Craniata</taxon>
        <taxon>Vertebrata</taxon>
        <taxon>Euteleostomi</taxon>
        <taxon>Actinopterygii</taxon>
        <taxon>Neopterygii</taxon>
        <taxon>Teleostei</taxon>
        <taxon>Ostariophysi</taxon>
        <taxon>Gymnotiformes</taxon>
        <taxon>Gymnotoidei</taxon>
        <taxon>Gymnotidae</taxon>
        <taxon>Electrophorus</taxon>
    </lineage>
</organism>
<sequence>MDGMEHPAPESRAERIARYKAERRRELTERYGNQEEELPYKWSKREKEGRGSQCNSALEDKSQSGGHNGRMRVRGGALDEEENILTNISNSCEGNVQPENTSPKSGADGSSNSAPLTARGAGPEGCRRRPRRYLPAGAAVSRKTNERFRTQPVTAQEMQKTGGNMNNPDPEDSGDVKTDDRAKMSVADKMSLFKELEKTTSPDAFSYLKPRSTFSEPRVHHGKANQLHAQPITCEQLESTGSVLRAAEPGEAQAVQADLEVEEDSRCRLSMSEKLALFNRLSQAPASRGGDMGSSETRGQHRQKGARRHTQPITVHECVRECVRVRVCVRRNLSVNLKPSELCLATTTPSFLETERRDSQHALQRDADMKGILKKNRPEWAGPRGGARQEDLVISQSLEWPGDQGVEGSAGIEELSPATAPWRQRVRKHTSPTIHQASSPTPHVEEHDPSWQDTPPRPLGTEDRGGGILRDRSQGPSEEQDPQTGTMHSATPAMEPQDESSTAQEGPAVAQCWNPVYSTVFSPSSTPPQYKVCFNECMIQFQMDGWSFCGLLCSVGLDFHTPPQTETDTHIQNLDETQESQQPVPMETAKEVMTSDTPPLPVCQSSPEDTDQDLSTLCQTHTHILSSAVAEHRRSVRPSRRTQGSRNPLRALAARDDVLQDFMQPHEDIAMETHVVENSNCGSGSTLSSLSSSVPYSCLMLIHIKGWRQVQVRLVEPVARSLNSGDSFLLVTPSRCYLWTGELSNVLEREKASAMASLVVAQRDLGCHATEVIHLEEGVNPDSGEATEFWKLLGGNTYRRGHSDDDEQYERAISESNCIYRLQGDRLLPHGQGWASVPHLSLLSSSQTLLLDFGSELYLWHGKDVAPGDRKLALELAHQVWGGAYDYRNCRINPLDPLDTSAQIQRQGTGRPAWALFGCVFEMTETVLFKLKFADWSEQRGGNQEHTTAPIHGVVQTPLPASCPSAEWSCDAKALLAGGCVTGAGAVILDGVDMQRGRDTVTLSDGRQAALSTVSVESWRVGKGEEWRMSPESTGQLHHAATYAVRWTYRLSATVDQIATGDFLEKSALFIWQGRHSQVEGQDLSSQLTNKNEPQEIVTEGEEPACFLQLFQGGLVIHREKSSNCAGGWRLFCVRGAVCVEASLLEVACCTSSLRSRGCLLLLNSQQGVLFLWHGCKSPASARQVAKHTIQQLTHTHPPEMGLTSGHGLIIKEVEEGGESSDFWDAIGPPDRKSYDCMLQDPGRYNFTPRLYHLSARAGTFKGEELLSRSRAPGVVMAMPFHQQCLYCVPQPALFLLDNSLEVYLWQSNAMVDSQRPHWNRERKCAMQTVLQYCRDRNPMRPPAAYLIKEGAEPLTFTNVFPSWEKPATEHASSVQKTLILVQDALELLGETHLSVQDLLKRPEGVDGQDVQVSSYLSEQDVQVSSYLSEQDVQVSSYLSEQDVQVSSYLSEQDVQVSSYLSEQDVQVIL</sequence>
<feature type="compositionally biased region" description="Polar residues" evidence="1">
    <location>
        <begin position="84"/>
        <end position="115"/>
    </location>
</feature>
<dbReference type="Proteomes" id="UP001239994">
    <property type="component" value="Unassembled WGS sequence"/>
</dbReference>
<keyword evidence="3" id="KW-1185">Reference proteome</keyword>
<protein>
    <recommendedName>
        <fullName evidence="4">HP domain-containing protein</fullName>
    </recommendedName>
</protein>
<dbReference type="InterPro" id="IPR029006">
    <property type="entry name" value="ADF-H/Gelsolin-like_dom_sf"/>
</dbReference>
<dbReference type="SUPFAM" id="SSF55753">
    <property type="entry name" value="Actin depolymerizing proteins"/>
    <property type="match status" value="5"/>
</dbReference>
<evidence type="ECO:0000313" key="3">
    <source>
        <dbReference type="Proteomes" id="UP001239994"/>
    </source>
</evidence>
<dbReference type="CDD" id="cd11289">
    <property type="entry name" value="gelsolin_S2_like"/>
    <property type="match status" value="1"/>
</dbReference>
<feature type="region of interest" description="Disordered" evidence="1">
    <location>
        <begin position="29"/>
        <end position="179"/>
    </location>
</feature>
<feature type="compositionally biased region" description="Polar residues" evidence="1">
    <location>
        <begin position="151"/>
        <end position="167"/>
    </location>
</feature>
<feature type="compositionally biased region" description="Basic residues" evidence="1">
    <location>
        <begin position="300"/>
        <end position="310"/>
    </location>
</feature>
<dbReference type="GO" id="GO:0005737">
    <property type="term" value="C:cytoplasm"/>
    <property type="evidence" value="ECO:0007669"/>
    <property type="project" value="TreeGrafter"/>
</dbReference>
<reference evidence="2" key="1">
    <citation type="submission" date="2023-03" db="EMBL/GenBank/DDBJ databases">
        <title>Electrophorus voltai genome.</title>
        <authorList>
            <person name="Bian C."/>
        </authorList>
    </citation>
    <scope>NUCLEOTIDE SEQUENCE</scope>
    <source>
        <strain evidence="2">CB-2022</strain>
        <tissue evidence="2">Muscle</tissue>
    </source>
</reference>
<accession>A0AAD8ZEJ1</accession>
<dbReference type="SMART" id="SM00262">
    <property type="entry name" value="GEL"/>
    <property type="match status" value="4"/>
</dbReference>
<feature type="region of interest" description="Disordered" evidence="1">
    <location>
        <begin position="280"/>
        <end position="310"/>
    </location>
</feature>
<evidence type="ECO:0008006" key="4">
    <source>
        <dbReference type="Google" id="ProtNLM"/>
    </source>
</evidence>
<dbReference type="Gene3D" id="3.40.20.10">
    <property type="entry name" value="Severin"/>
    <property type="match status" value="5"/>
</dbReference>
<dbReference type="GO" id="GO:0005546">
    <property type="term" value="F:phosphatidylinositol-4,5-bisphosphate binding"/>
    <property type="evidence" value="ECO:0007669"/>
    <property type="project" value="TreeGrafter"/>
</dbReference>
<dbReference type="PANTHER" id="PTHR11977">
    <property type="entry name" value="VILLIN"/>
    <property type="match status" value="1"/>
</dbReference>
<comment type="caution">
    <text evidence="2">The sequence shown here is derived from an EMBL/GenBank/DDBJ whole genome shotgun (WGS) entry which is preliminary data.</text>
</comment>
<feature type="region of interest" description="Disordered" evidence="1">
    <location>
        <begin position="353"/>
        <end position="388"/>
    </location>
</feature>
<dbReference type="GO" id="GO:0051015">
    <property type="term" value="F:actin filament binding"/>
    <property type="evidence" value="ECO:0007669"/>
    <property type="project" value="InterPro"/>
</dbReference>
<dbReference type="InterPro" id="IPR007122">
    <property type="entry name" value="Villin/Gelsolin"/>
</dbReference>
<dbReference type="GO" id="GO:0008154">
    <property type="term" value="P:actin polymerization or depolymerization"/>
    <property type="evidence" value="ECO:0007669"/>
    <property type="project" value="TreeGrafter"/>
</dbReference>
<feature type="region of interest" description="Disordered" evidence="1">
    <location>
        <begin position="415"/>
        <end position="507"/>
    </location>
</feature>
<evidence type="ECO:0000313" key="2">
    <source>
        <dbReference type="EMBL" id="KAK1797984.1"/>
    </source>
</evidence>
<feature type="compositionally biased region" description="Basic and acidic residues" evidence="1">
    <location>
        <begin position="460"/>
        <end position="473"/>
    </location>
</feature>
<feature type="compositionally biased region" description="Basic and acidic residues" evidence="1">
    <location>
        <begin position="353"/>
        <end position="371"/>
    </location>
</feature>
<feature type="compositionally biased region" description="Polar residues" evidence="1">
    <location>
        <begin position="431"/>
        <end position="441"/>
    </location>
</feature>
<feature type="compositionally biased region" description="Polar residues" evidence="1">
    <location>
        <begin position="474"/>
        <end position="489"/>
    </location>
</feature>
<dbReference type="GO" id="GO:0051016">
    <property type="term" value="P:barbed-end actin filament capping"/>
    <property type="evidence" value="ECO:0007669"/>
    <property type="project" value="TreeGrafter"/>
</dbReference>
<gene>
    <name evidence="2" type="ORF">P4O66_000741</name>
</gene>
<name>A0AAD8ZEJ1_9TELE</name>
<dbReference type="GO" id="GO:0015629">
    <property type="term" value="C:actin cytoskeleton"/>
    <property type="evidence" value="ECO:0007669"/>
    <property type="project" value="TreeGrafter"/>
</dbReference>
<dbReference type="EMBL" id="JAROKS010000012">
    <property type="protein sequence ID" value="KAK1797984.1"/>
    <property type="molecule type" value="Genomic_DNA"/>
</dbReference>
<dbReference type="GO" id="GO:0051014">
    <property type="term" value="P:actin filament severing"/>
    <property type="evidence" value="ECO:0007669"/>
    <property type="project" value="TreeGrafter"/>
</dbReference>
<dbReference type="PANTHER" id="PTHR11977:SF119">
    <property type="entry name" value="SUPERVILLIN ISOFORM X1"/>
    <property type="match status" value="1"/>
</dbReference>
<evidence type="ECO:0000256" key="1">
    <source>
        <dbReference type="SAM" id="MobiDB-lite"/>
    </source>
</evidence>
<proteinExistence type="predicted"/>